<feature type="transmembrane region" description="Helical" evidence="7">
    <location>
        <begin position="266"/>
        <end position="291"/>
    </location>
</feature>
<keyword evidence="6" id="KW-0325">Glycoprotein</keyword>
<evidence type="ECO:0000256" key="7">
    <source>
        <dbReference type="SAM" id="Phobius"/>
    </source>
</evidence>
<organism evidence="9 10">
    <name type="scientific">Emericellopsis atlantica</name>
    <dbReference type="NCBI Taxonomy" id="2614577"/>
    <lineage>
        <taxon>Eukaryota</taxon>
        <taxon>Fungi</taxon>
        <taxon>Dikarya</taxon>
        <taxon>Ascomycota</taxon>
        <taxon>Pezizomycotina</taxon>
        <taxon>Sordariomycetes</taxon>
        <taxon>Hypocreomycetidae</taxon>
        <taxon>Hypocreales</taxon>
        <taxon>Bionectriaceae</taxon>
        <taxon>Emericellopsis</taxon>
    </lineage>
</organism>
<feature type="transmembrane region" description="Helical" evidence="7">
    <location>
        <begin position="446"/>
        <end position="466"/>
    </location>
</feature>
<feature type="transmembrane region" description="Helical" evidence="7">
    <location>
        <begin position="351"/>
        <end position="372"/>
    </location>
</feature>
<evidence type="ECO:0000313" key="10">
    <source>
        <dbReference type="Proteomes" id="UP000887229"/>
    </source>
</evidence>
<dbReference type="InterPro" id="IPR011701">
    <property type="entry name" value="MFS"/>
</dbReference>
<keyword evidence="5 7" id="KW-0472">Membrane</keyword>
<evidence type="ECO:0000256" key="2">
    <source>
        <dbReference type="ARBA" id="ARBA00008335"/>
    </source>
</evidence>
<dbReference type="AlphaFoldDB" id="A0A9P8CMH9"/>
<protein>
    <submittedName>
        <fullName evidence="9">Major facilitator superfamily domain-containing protein</fullName>
    </submittedName>
</protein>
<feature type="transmembrane region" description="Helical" evidence="7">
    <location>
        <begin position="311"/>
        <end position="330"/>
    </location>
</feature>
<reference evidence="9" key="1">
    <citation type="journal article" date="2021" name="IMA Fungus">
        <title>Genomic characterization of three marine fungi, including Emericellopsis atlantica sp. nov. with signatures of a generalist lifestyle and marine biomass degradation.</title>
        <authorList>
            <person name="Hagestad O.C."/>
            <person name="Hou L."/>
            <person name="Andersen J.H."/>
            <person name="Hansen E.H."/>
            <person name="Altermark B."/>
            <person name="Li C."/>
            <person name="Kuhnert E."/>
            <person name="Cox R.J."/>
            <person name="Crous P.W."/>
            <person name="Spatafora J.W."/>
            <person name="Lail K."/>
            <person name="Amirebrahimi M."/>
            <person name="Lipzen A."/>
            <person name="Pangilinan J."/>
            <person name="Andreopoulos W."/>
            <person name="Hayes R.D."/>
            <person name="Ng V."/>
            <person name="Grigoriev I.V."/>
            <person name="Jackson S.A."/>
            <person name="Sutton T.D.S."/>
            <person name="Dobson A.D.W."/>
            <person name="Rama T."/>
        </authorList>
    </citation>
    <scope>NUCLEOTIDE SEQUENCE</scope>
    <source>
        <strain evidence="9">TS7</strain>
    </source>
</reference>
<dbReference type="OrthoDB" id="5296287at2759"/>
<feature type="transmembrane region" description="Helical" evidence="7">
    <location>
        <begin position="106"/>
        <end position="125"/>
    </location>
</feature>
<feature type="transmembrane region" description="Helical" evidence="7">
    <location>
        <begin position="378"/>
        <end position="405"/>
    </location>
</feature>
<dbReference type="FunFam" id="1.20.1250.20:FF:000011">
    <property type="entry name" value="MFS multidrug transporter, putative"/>
    <property type="match status" value="1"/>
</dbReference>
<gene>
    <name evidence="9" type="ORF">F5Z01DRAFT_625642</name>
</gene>
<dbReference type="GO" id="GO:0022857">
    <property type="term" value="F:transmembrane transporter activity"/>
    <property type="evidence" value="ECO:0007669"/>
    <property type="project" value="InterPro"/>
</dbReference>
<dbReference type="CDD" id="cd17323">
    <property type="entry name" value="MFS_Tpo1_MDR_like"/>
    <property type="match status" value="1"/>
</dbReference>
<accession>A0A9P8CMH9</accession>
<dbReference type="InterPro" id="IPR036259">
    <property type="entry name" value="MFS_trans_sf"/>
</dbReference>
<evidence type="ECO:0000256" key="4">
    <source>
        <dbReference type="ARBA" id="ARBA00022989"/>
    </source>
</evidence>
<comment type="caution">
    <text evidence="9">The sequence shown here is derived from an EMBL/GenBank/DDBJ whole genome shotgun (WGS) entry which is preliminary data.</text>
</comment>
<evidence type="ECO:0000313" key="9">
    <source>
        <dbReference type="EMBL" id="KAG9252463.1"/>
    </source>
</evidence>
<dbReference type="Pfam" id="PF07690">
    <property type="entry name" value="MFS_1"/>
    <property type="match status" value="1"/>
</dbReference>
<feature type="transmembrane region" description="Helical" evidence="7">
    <location>
        <begin position="80"/>
        <end position="99"/>
    </location>
</feature>
<feature type="transmembrane region" description="Helical" evidence="7">
    <location>
        <begin position="39"/>
        <end position="60"/>
    </location>
</feature>
<keyword evidence="3 7" id="KW-0812">Transmembrane</keyword>
<sequence length="481" mass="52530">MGEPESKTVHVVEDDLNAVGWEGPDDLENPQNWPAKKKWANVAALSIMTILTPLGSSMFAPGVPNIMREFQSTNENLATFVVSVYVAGFAFGPLLAAPASEIYGRAICYNIANVAFIVFSVATALSKDMGMLIGFRFLMGFAGSTPITNGAGTVSDMFPVEQRGKAIAIWAMGPLLGPCIGPVAGGYIVESLGWRWVFWIIAIAAGAISIACFFLVTETYHPVLLHRKTMRLQKETGNLDLYSKLQDRSVTRPQYFKLSMVRPLKVLFMLPPVSIMALYIALVSGIMYLLFATFTFVFGQQYMFSTGIVGLSYIPTGVGCIIGMIFNGAMTDIFIKRKLAKGEEPVPEDRIPLSLTLMAGTIIPVSMFWYGWSTEHKVHWICPMIATAAFGFGMMGVMMCIQIYLIDSYVRYAASVVAAITVLRSIVGALLPLAGLSLYDNLGYGWGNSILGFVAIPLAIVPVVMLRFGPAIRQKFNHVKL</sequence>
<dbReference type="GeneID" id="70292342"/>
<keyword evidence="10" id="KW-1185">Reference proteome</keyword>
<feature type="transmembrane region" description="Helical" evidence="7">
    <location>
        <begin position="131"/>
        <end position="154"/>
    </location>
</feature>
<feature type="transmembrane region" description="Helical" evidence="7">
    <location>
        <begin position="412"/>
        <end position="434"/>
    </location>
</feature>
<evidence type="ECO:0000256" key="1">
    <source>
        <dbReference type="ARBA" id="ARBA00004141"/>
    </source>
</evidence>
<comment type="subcellular location">
    <subcellularLocation>
        <location evidence="1">Membrane</location>
        <topology evidence="1">Multi-pass membrane protein</topology>
    </subcellularLocation>
</comment>
<feature type="domain" description="Major facilitator superfamily (MFS) profile" evidence="8">
    <location>
        <begin position="41"/>
        <end position="473"/>
    </location>
</feature>
<dbReference type="PANTHER" id="PTHR23502:SF68">
    <property type="entry name" value="MULTIDRUG TRANSPORTER, PUTATIVE (AFU_ORTHOLOGUE AFUA_3G01120)-RELATED"/>
    <property type="match status" value="1"/>
</dbReference>
<evidence type="ECO:0000256" key="3">
    <source>
        <dbReference type="ARBA" id="ARBA00022692"/>
    </source>
</evidence>
<keyword evidence="4 7" id="KW-1133">Transmembrane helix</keyword>
<dbReference type="RefSeq" id="XP_046116387.1">
    <property type="nucleotide sequence ID" value="XM_046261439.1"/>
</dbReference>
<dbReference type="SUPFAM" id="SSF103473">
    <property type="entry name" value="MFS general substrate transporter"/>
    <property type="match status" value="1"/>
</dbReference>
<feature type="transmembrane region" description="Helical" evidence="7">
    <location>
        <begin position="196"/>
        <end position="217"/>
    </location>
</feature>
<evidence type="ECO:0000259" key="8">
    <source>
        <dbReference type="PROSITE" id="PS50850"/>
    </source>
</evidence>
<evidence type="ECO:0000256" key="6">
    <source>
        <dbReference type="ARBA" id="ARBA00023180"/>
    </source>
</evidence>
<name>A0A9P8CMH9_9HYPO</name>
<dbReference type="PANTHER" id="PTHR23502">
    <property type="entry name" value="MAJOR FACILITATOR SUPERFAMILY"/>
    <property type="match status" value="1"/>
</dbReference>
<dbReference type="GO" id="GO:0016020">
    <property type="term" value="C:membrane"/>
    <property type="evidence" value="ECO:0007669"/>
    <property type="project" value="UniProtKB-SubCell"/>
</dbReference>
<proteinExistence type="inferred from homology"/>
<dbReference type="InterPro" id="IPR020846">
    <property type="entry name" value="MFS_dom"/>
</dbReference>
<evidence type="ECO:0000256" key="5">
    <source>
        <dbReference type="ARBA" id="ARBA00023136"/>
    </source>
</evidence>
<feature type="transmembrane region" description="Helical" evidence="7">
    <location>
        <begin position="166"/>
        <end position="184"/>
    </location>
</feature>
<dbReference type="EMBL" id="MU251262">
    <property type="protein sequence ID" value="KAG9252463.1"/>
    <property type="molecule type" value="Genomic_DNA"/>
</dbReference>
<comment type="similarity">
    <text evidence="2">Belongs to the major facilitator superfamily.</text>
</comment>
<dbReference type="PROSITE" id="PS50850">
    <property type="entry name" value="MFS"/>
    <property type="match status" value="1"/>
</dbReference>
<dbReference type="Proteomes" id="UP000887229">
    <property type="component" value="Unassembled WGS sequence"/>
</dbReference>
<dbReference type="Gene3D" id="1.20.1250.20">
    <property type="entry name" value="MFS general substrate transporter like domains"/>
    <property type="match status" value="1"/>
</dbReference>